<comment type="caution">
    <text evidence="1">The sequence shown here is derived from an EMBL/GenBank/DDBJ whole genome shotgun (WGS) entry which is preliminary data.</text>
</comment>
<evidence type="ECO:0000313" key="1">
    <source>
        <dbReference type="EMBL" id="KKN67655.1"/>
    </source>
</evidence>
<name>A0A0F9SFI7_9ZZZZ</name>
<sequence length="493" mass="55999">MEVEAKNKQKTVSEDSIKHDKEEWNDTVQLLIAKLIAFKKGLNGAGDDRAHLPPVDMNDPFPIEMSIYLNSIMDDYVAIVDGAKDIMGDQEEHSKQADEISPELLSQASWWGSRSWARLGLIGLGEQRKIRLDMIRFINASRHDLFNIENDLTNRDQNGIARAIMRILKLKTEFVSIFIPNYTSLMEEMEGSEKIPGTQIDKPEAIPALPAAPAASAPEAPEAPEAAEEEEIIYTEPEPVRDQDVISHKHIAAIEKSLSFFDRKIWNIRAANAPTQSEKTYAENVYSRLRSNHVILKGLNITPGAALTEEQSRHIGVLAQSYNETKQTFQSIMNKYYADWSELERDSTEQAKQSAREYFKDKNEEIIKLTHNTVTRWMNRKLMGLSYKKINRMKIAVVKSLLKMGKAFDQLMDILEDKKSTQQGISKGFDNVSRLFSETAKILWPLGKNYLLSQNVRSKGKDSPVIKIPTSQLNELAEIPKDILPKEDNPEEE</sequence>
<gene>
    <name evidence="1" type="ORF">LCGC14_0459140</name>
</gene>
<organism evidence="1">
    <name type="scientific">marine sediment metagenome</name>
    <dbReference type="NCBI Taxonomy" id="412755"/>
    <lineage>
        <taxon>unclassified sequences</taxon>
        <taxon>metagenomes</taxon>
        <taxon>ecological metagenomes</taxon>
    </lineage>
</organism>
<dbReference type="EMBL" id="LAZR01000468">
    <property type="protein sequence ID" value="KKN67655.1"/>
    <property type="molecule type" value="Genomic_DNA"/>
</dbReference>
<accession>A0A0F9SFI7</accession>
<proteinExistence type="predicted"/>
<dbReference type="AlphaFoldDB" id="A0A0F9SFI7"/>
<protein>
    <submittedName>
        <fullName evidence="1">Uncharacterized protein</fullName>
    </submittedName>
</protein>
<reference evidence="1" key="1">
    <citation type="journal article" date="2015" name="Nature">
        <title>Complex archaea that bridge the gap between prokaryotes and eukaryotes.</title>
        <authorList>
            <person name="Spang A."/>
            <person name="Saw J.H."/>
            <person name="Jorgensen S.L."/>
            <person name="Zaremba-Niedzwiedzka K."/>
            <person name="Martijn J."/>
            <person name="Lind A.E."/>
            <person name="van Eijk R."/>
            <person name="Schleper C."/>
            <person name="Guy L."/>
            <person name="Ettema T.J."/>
        </authorList>
    </citation>
    <scope>NUCLEOTIDE SEQUENCE</scope>
</reference>